<reference evidence="2" key="2">
    <citation type="submission" date="2023-05" db="EMBL/GenBank/DDBJ databases">
        <authorList>
            <person name="Fouks B."/>
        </authorList>
    </citation>
    <scope>NUCLEOTIDE SEQUENCE</scope>
    <source>
        <strain evidence="2">Stay&amp;Tobe</strain>
        <tissue evidence="2">Testes</tissue>
    </source>
</reference>
<proteinExistence type="predicted"/>
<feature type="transmembrane region" description="Helical" evidence="1">
    <location>
        <begin position="71"/>
        <end position="89"/>
    </location>
</feature>
<protein>
    <submittedName>
        <fullName evidence="2">Uncharacterized protein</fullName>
    </submittedName>
</protein>
<feature type="non-terminal residue" evidence="2">
    <location>
        <position position="1"/>
    </location>
</feature>
<name>A0AAD7ZVC3_DIPPU</name>
<accession>A0AAD7ZVC3</accession>
<organism evidence="2 3">
    <name type="scientific">Diploptera punctata</name>
    <name type="common">Pacific beetle cockroach</name>
    <dbReference type="NCBI Taxonomy" id="6984"/>
    <lineage>
        <taxon>Eukaryota</taxon>
        <taxon>Metazoa</taxon>
        <taxon>Ecdysozoa</taxon>
        <taxon>Arthropoda</taxon>
        <taxon>Hexapoda</taxon>
        <taxon>Insecta</taxon>
        <taxon>Pterygota</taxon>
        <taxon>Neoptera</taxon>
        <taxon>Polyneoptera</taxon>
        <taxon>Dictyoptera</taxon>
        <taxon>Blattodea</taxon>
        <taxon>Blaberoidea</taxon>
        <taxon>Blaberidae</taxon>
        <taxon>Diplopterinae</taxon>
        <taxon>Diploptera</taxon>
    </lineage>
</organism>
<sequence>CMIDYVFSFLSTLQVVQLSVHLLNNFVYFPHIVECRINSHRIFRKQWISLMAVHVVIIIIIIISFGHKNMFYYIVNMFINKLLILLLLFHPPIVILPERRSFIHVFMLIPEQFLVFFYHCDSNCGKGLFYTMMLKVDLMQSLMILIKEKSQSSDVKQSALYVSRVVNPADSISTTSWFHKNAIV</sequence>
<feature type="transmembrane region" description="Helical" evidence="1">
    <location>
        <begin position="47"/>
        <end position="65"/>
    </location>
</feature>
<gene>
    <name evidence="2" type="ORF">L9F63_019129</name>
</gene>
<feature type="non-terminal residue" evidence="2">
    <location>
        <position position="184"/>
    </location>
</feature>
<evidence type="ECO:0000256" key="1">
    <source>
        <dbReference type="SAM" id="Phobius"/>
    </source>
</evidence>
<comment type="caution">
    <text evidence="2">The sequence shown here is derived from an EMBL/GenBank/DDBJ whole genome shotgun (WGS) entry which is preliminary data.</text>
</comment>
<feature type="transmembrane region" description="Helical" evidence="1">
    <location>
        <begin position="6"/>
        <end position="27"/>
    </location>
</feature>
<dbReference type="AlphaFoldDB" id="A0AAD7ZVC3"/>
<evidence type="ECO:0000313" key="2">
    <source>
        <dbReference type="EMBL" id="KAJ9587347.1"/>
    </source>
</evidence>
<dbReference type="EMBL" id="JASPKZ010006448">
    <property type="protein sequence ID" value="KAJ9587347.1"/>
    <property type="molecule type" value="Genomic_DNA"/>
</dbReference>
<keyword evidence="1" id="KW-1133">Transmembrane helix</keyword>
<keyword evidence="1" id="KW-0472">Membrane</keyword>
<keyword evidence="1" id="KW-0812">Transmembrane</keyword>
<evidence type="ECO:0000313" key="3">
    <source>
        <dbReference type="Proteomes" id="UP001233999"/>
    </source>
</evidence>
<reference evidence="2" key="1">
    <citation type="journal article" date="2023" name="IScience">
        <title>Live-bearing cockroach genome reveals convergent evolutionary mechanisms linked to viviparity in insects and beyond.</title>
        <authorList>
            <person name="Fouks B."/>
            <person name="Harrison M.C."/>
            <person name="Mikhailova A.A."/>
            <person name="Marchal E."/>
            <person name="English S."/>
            <person name="Carruthers M."/>
            <person name="Jennings E.C."/>
            <person name="Chiamaka E.L."/>
            <person name="Frigard R.A."/>
            <person name="Pippel M."/>
            <person name="Attardo G.M."/>
            <person name="Benoit J.B."/>
            <person name="Bornberg-Bauer E."/>
            <person name="Tobe S.S."/>
        </authorList>
    </citation>
    <scope>NUCLEOTIDE SEQUENCE</scope>
    <source>
        <strain evidence="2">Stay&amp;Tobe</strain>
    </source>
</reference>
<keyword evidence="3" id="KW-1185">Reference proteome</keyword>
<dbReference type="Proteomes" id="UP001233999">
    <property type="component" value="Unassembled WGS sequence"/>
</dbReference>